<dbReference type="STRING" id="933084.A0A067PQ83"/>
<dbReference type="EMBL" id="KL197723">
    <property type="protein sequence ID" value="KDQ55975.1"/>
    <property type="molecule type" value="Genomic_DNA"/>
</dbReference>
<dbReference type="AlphaFoldDB" id="A0A067PQ83"/>
<evidence type="ECO:0008006" key="3">
    <source>
        <dbReference type="Google" id="ProtNLM"/>
    </source>
</evidence>
<gene>
    <name evidence="1" type="ORF">JAAARDRAFT_316326</name>
</gene>
<sequence>MIFKIQVGEHTYVGNPTLDEANALLLRCPRLEHLSITFTNDTFASCANMVPLENLLNKVEWPHLRSFALSGVSWDDAPVVRNFFRCHPALEDISLPKSDIDLSLIDSPLPQLTVFRGSDISLSSLARVTPPLKVIIWGHPHHQLASLFAAMRPFAPTLKILVIVFFRPMLRDVFTRWEPLFDHFPGICLTDGQWSIRVSTTRKGKHRHRWSQVPEYEMVFPPGTFPPHMAGRL</sequence>
<dbReference type="InParanoid" id="A0A067PQ83"/>
<reference evidence="2" key="1">
    <citation type="journal article" date="2014" name="Proc. Natl. Acad. Sci. U.S.A.">
        <title>Extensive sampling of basidiomycete genomes demonstrates inadequacy of the white-rot/brown-rot paradigm for wood decay fungi.</title>
        <authorList>
            <person name="Riley R."/>
            <person name="Salamov A.A."/>
            <person name="Brown D.W."/>
            <person name="Nagy L.G."/>
            <person name="Floudas D."/>
            <person name="Held B.W."/>
            <person name="Levasseur A."/>
            <person name="Lombard V."/>
            <person name="Morin E."/>
            <person name="Otillar R."/>
            <person name="Lindquist E.A."/>
            <person name="Sun H."/>
            <person name="LaButti K.M."/>
            <person name="Schmutz J."/>
            <person name="Jabbour D."/>
            <person name="Luo H."/>
            <person name="Baker S.E."/>
            <person name="Pisabarro A.G."/>
            <person name="Walton J.D."/>
            <person name="Blanchette R.A."/>
            <person name="Henrissat B."/>
            <person name="Martin F."/>
            <person name="Cullen D."/>
            <person name="Hibbett D.S."/>
            <person name="Grigoriev I.V."/>
        </authorList>
    </citation>
    <scope>NUCLEOTIDE SEQUENCE [LARGE SCALE GENOMIC DNA]</scope>
    <source>
        <strain evidence="2">MUCL 33604</strain>
    </source>
</reference>
<accession>A0A067PQ83</accession>
<dbReference type="Gene3D" id="3.80.10.10">
    <property type="entry name" value="Ribonuclease Inhibitor"/>
    <property type="match status" value="1"/>
</dbReference>
<protein>
    <recommendedName>
        <fullName evidence="3">F-box domain-containing protein</fullName>
    </recommendedName>
</protein>
<dbReference type="HOGENOM" id="CLU_1190060_0_0_1"/>
<evidence type="ECO:0000313" key="2">
    <source>
        <dbReference type="Proteomes" id="UP000027265"/>
    </source>
</evidence>
<name>A0A067PQ83_9AGAM</name>
<proteinExistence type="predicted"/>
<dbReference type="InterPro" id="IPR032675">
    <property type="entry name" value="LRR_dom_sf"/>
</dbReference>
<keyword evidence="2" id="KW-1185">Reference proteome</keyword>
<evidence type="ECO:0000313" key="1">
    <source>
        <dbReference type="EMBL" id="KDQ55975.1"/>
    </source>
</evidence>
<dbReference type="Proteomes" id="UP000027265">
    <property type="component" value="Unassembled WGS sequence"/>
</dbReference>
<organism evidence="1 2">
    <name type="scientific">Jaapia argillacea MUCL 33604</name>
    <dbReference type="NCBI Taxonomy" id="933084"/>
    <lineage>
        <taxon>Eukaryota</taxon>
        <taxon>Fungi</taxon>
        <taxon>Dikarya</taxon>
        <taxon>Basidiomycota</taxon>
        <taxon>Agaricomycotina</taxon>
        <taxon>Agaricomycetes</taxon>
        <taxon>Agaricomycetidae</taxon>
        <taxon>Jaapiales</taxon>
        <taxon>Jaapiaceae</taxon>
        <taxon>Jaapia</taxon>
    </lineage>
</organism>